<evidence type="ECO:0000313" key="1">
    <source>
        <dbReference type="EMBL" id="DAD86430.1"/>
    </source>
</evidence>
<proteinExistence type="predicted"/>
<accession>A0A8S5MVQ3</accession>
<protein>
    <submittedName>
        <fullName evidence="1">Uncharacterized protein</fullName>
    </submittedName>
</protein>
<sequence length="52" mass="6467">MKCEQCEERLDYDYLVLELPDYCGYKELNFCSTECLDEWIEEHSRWELCDYD</sequence>
<name>A0A8S5MVQ3_9CAUD</name>
<organism evidence="1">
    <name type="scientific">Siphoviridae sp. ctsBB38</name>
    <dbReference type="NCBI Taxonomy" id="2826482"/>
    <lineage>
        <taxon>Viruses</taxon>
        <taxon>Duplodnaviria</taxon>
        <taxon>Heunggongvirae</taxon>
        <taxon>Uroviricota</taxon>
        <taxon>Caudoviricetes</taxon>
    </lineage>
</organism>
<reference evidence="1" key="1">
    <citation type="journal article" date="2021" name="Proc. Natl. Acad. Sci. U.S.A.">
        <title>A Catalog of Tens of Thousands of Viruses from Human Metagenomes Reveals Hidden Associations with Chronic Diseases.</title>
        <authorList>
            <person name="Tisza M.J."/>
            <person name="Buck C.B."/>
        </authorList>
    </citation>
    <scope>NUCLEOTIDE SEQUENCE</scope>
    <source>
        <strain evidence="1">CtsBB38</strain>
    </source>
</reference>
<dbReference type="EMBL" id="BK014999">
    <property type="protein sequence ID" value="DAD86430.1"/>
    <property type="molecule type" value="Genomic_DNA"/>
</dbReference>